<dbReference type="STRING" id="322710.Avin_42250"/>
<protein>
    <submittedName>
        <fullName evidence="1">Uncharacterized protein</fullName>
    </submittedName>
</protein>
<organism evidence="1 2">
    <name type="scientific">Azotobacter vinelandii (strain DJ / ATCC BAA-1303)</name>
    <dbReference type="NCBI Taxonomy" id="322710"/>
    <lineage>
        <taxon>Bacteria</taxon>
        <taxon>Pseudomonadati</taxon>
        <taxon>Pseudomonadota</taxon>
        <taxon>Gammaproteobacteria</taxon>
        <taxon>Pseudomonadales</taxon>
        <taxon>Pseudomonadaceae</taxon>
        <taxon>Azotobacter</taxon>
    </lineage>
</organism>
<keyword evidence="2" id="KW-1185">Reference proteome</keyword>
<accession>C1DF23</accession>
<dbReference type="KEGG" id="avn:Avin_42250"/>
<evidence type="ECO:0000313" key="1">
    <source>
        <dbReference type="EMBL" id="ACO80352.1"/>
    </source>
</evidence>
<dbReference type="EMBL" id="CP001157">
    <property type="protein sequence ID" value="ACO80352.1"/>
    <property type="molecule type" value="Genomic_DNA"/>
</dbReference>
<name>C1DF23_AZOVD</name>
<sequence>MSVWRMLVKPASTYTTVFKKQDHCEA</sequence>
<dbReference type="Proteomes" id="UP000002424">
    <property type="component" value="Chromosome"/>
</dbReference>
<evidence type="ECO:0000313" key="2">
    <source>
        <dbReference type="Proteomes" id="UP000002424"/>
    </source>
</evidence>
<gene>
    <name evidence="1" type="ordered locus">Avin_42250</name>
</gene>
<dbReference type="EnsemblBacteria" id="ACO80352">
    <property type="protein sequence ID" value="ACO80352"/>
    <property type="gene ID" value="Avin_42250"/>
</dbReference>
<dbReference type="HOGENOM" id="CLU_3416588_0_0_6"/>
<dbReference type="AlphaFoldDB" id="C1DF23"/>
<proteinExistence type="predicted"/>
<reference evidence="1 2" key="1">
    <citation type="journal article" date="2009" name="J. Bacteriol.">
        <title>Genome sequence of Azotobacter vinelandii, an obligate aerobe specialized to support diverse anaerobic metabolic processes.</title>
        <authorList>
            <person name="Setubal J.C."/>
            <person name="dos Santos P."/>
            <person name="Goldman B.S."/>
            <person name="Ertesvag H."/>
            <person name="Espin G."/>
            <person name="Rubio L.M."/>
            <person name="Valla S."/>
            <person name="Almeida N.F."/>
            <person name="Balasubramanian D."/>
            <person name="Cromes L."/>
            <person name="Curatti L."/>
            <person name="Du Z."/>
            <person name="Godsy E."/>
            <person name="Goodner B."/>
            <person name="Hellner-Burris K."/>
            <person name="Hernandez J.A."/>
            <person name="Houmiel K."/>
            <person name="Imperial J."/>
            <person name="Kennedy C."/>
            <person name="Larson T.J."/>
            <person name="Latreille P."/>
            <person name="Ligon L.S."/>
            <person name="Lu J."/>
            <person name="Maerk M."/>
            <person name="Miller N.M."/>
            <person name="Norton S."/>
            <person name="O'Carroll I.P."/>
            <person name="Paulsen I."/>
            <person name="Raulfs E.C."/>
            <person name="Roemer R."/>
            <person name="Rosser J."/>
            <person name="Segura D."/>
            <person name="Slater S."/>
            <person name="Stricklin S.L."/>
            <person name="Studholme D.J."/>
            <person name="Sun J."/>
            <person name="Viana C.J."/>
            <person name="Wallin E."/>
            <person name="Wang B."/>
            <person name="Wheeler C."/>
            <person name="Zhu H."/>
            <person name="Dean D.R."/>
            <person name="Dixon R."/>
            <person name="Wood D."/>
        </authorList>
    </citation>
    <scope>NUCLEOTIDE SEQUENCE [LARGE SCALE GENOMIC DNA]</scope>
    <source>
        <strain evidence="2">DJ / ATCC BAA-1303</strain>
    </source>
</reference>